<feature type="DNA-binding region" description="Fork-head" evidence="6">
    <location>
        <begin position="193"/>
        <end position="287"/>
    </location>
</feature>
<gene>
    <name evidence="10" type="ORF">ATC70_004929</name>
</gene>
<accession>A0AAN7D4B5</accession>
<reference evidence="10 11" key="1">
    <citation type="submission" date="2022-11" db="EMBL/GenBank/DDBJ databases">
        <title>Mucor velutinosus strain NIH1002 WGS.</title>
        <authorList>
            <person name="Subramanian P."/>
            <person name="Mullikin J.C."/>
            <person name="Segre J.A."/>
            <person name="Zelazny A.M."/>
        </authorList>
    </citation>
    <scope>NUCLEOTIDE SEQUENCE [LARGE SCALE GENOMIC DNA]</scope>
    <source>
        <strain evidence="10 11">NIH1002</strain>
    </source>
</reference>
<organism evidence="10 11">
    <name type="scientific">Mucor velutinosus</name>
    <dbReference type="NCBI Taxonomy" id="708070"/>
    <lineage>
        <taxon>Eukaryota</taxon>
        <taxon>Fungi</taxon>
        <taxon>Fungi incertae sedis</taxon>
        <taxon>Mucoromycota</taxon>
        <taxon>Mucoromycotina</taxon>
        <taxon>Mucoromycetes</taxon>
        <taxon>Mucorales</taxon>
        <taxon>Mucorineae</taxon>
        <taxon>Mucoraceae</taxon>
        <taxon>Mucor</taxon>
    </lineage>
</organism>
<dbReference type="Pfam" id="PF00250">
    <property type="entry name" value="Forkhead"/>
    <property type="match status" value="1"/>
</dbReference>
<evidence type="ECO:0000313" key="11">
    <source>
        <dbReference type="Proteomes" id="UP001304243"/>
    </source>
</evidence>
<dbReference type="AlphaFoldDB" id="A0AAN7D4B5"/>
<dbReference type="InterPro" id="IPR018122">
    <property type="entry name" value="TF_fork_head_CS_1"/>
</dbReference>
<dbReference type="CDD" id="cd22701">
    <property type="entry name" value="FHA_FKH1-like"/>
    <property type="match status" value="1"/>
</dbReference>
<evidence type="ECO:0000256" key="1">
    <source>
        <dbReference type="ARBA" id="ARBA00004123"/>
    </source>
</evidence>
<dbReference type="InterPro" id="IPR008984">
    <property type="entry name" value="SMAD_FHA_dom_sf"/>
</dbReference>
<proteinExistence type="predicted"/>
<dbReference type="GeneID" id="89948615"/>
<dbReference type="PRINTS" id="PR00053">
    <property type="entry name" value="FORKHEAD"/>
</dbReference>
<evidence type="ECO:0000256" key="6">
    <source>
        <dbReference type="PROSITE-ProRule" id="PRU00089"/>
    </source>
</evidence>
<dbReference type="RefSeq" id="XP_064677164.1">
    <property type="nucleotide sequence ID" value="XM_064824228.1"/>
</dbReference>
<evidence type="ECO:0000256" key="2">
    <source>
        <dbReference type="ARBA" id="ARBA00023015"/>
    </source>
</evidence>
<dbReference type="PANTHER" id="PTHR45881:SF1">
    <property type="entry name" value="FORK HEAD PROTEIN HOMOLOG 2"/>
    <property type="match status" value="1"/>
</dbReference>
<sequence>MATFETTKKGPAIDNKQTSESSAPVQAYAKLESDDFCYYIRTLQVTLGRKVKKPDSVDIPLGNIKSVSRQHARLFYNFSTQRFELMIFGKNGAFVNEQFVEKGTTVPLENRTKIQIGDLSFVFLLPRIDVEEAPQNESSGYISAPQQLEKKRLLHQVKRKRPSIQLSSPKEDCWANSMSPADDITQYVSKDSKPPYSYASLIAQAISSDKNKKMTLHGIYTFIATHYPYYQMASNGWQNSIRHNLSLNKAFIKVPRRDSEPGKGAFWTIDAVAEAQFRQGIYKKLKRSNSASKDTVSPTLPHKRMRLEAEHQTEEEDEDDDGLEDEFNANVDKKEAQESDSDLVQVKEEEHAKEELVAVKAERATVQVPDLPCKPSSSPTSHSTSPMSPSPSAVVQSQLQDAIRQHLLDPTKYPLPPSIAQLLPQAIAQLPPHMAGQISSTLKSAVSKSKPENPTS</sequence>
<dbReference type="Proteomes" id="UP001304243">
    <property type="component" value="Unassembled WGS sequence"/>
</dbReference>
<dbReference type="SUPFAM" id="SSF49879">
    <property type="entry name" value="SMAD/FHA domain"/>
    <property type="match status" value="1"/>
</dbReference>
<dbReference type="InterPro" id="IPR030456">
    <property type="entry name" value="TF_fork_head_CS_2"/>
</dbReference>
<evidence type="ECO:0000256" key="4">
    <source>
        <dbReference type="ARBA" id="ARBA00023163"/>
    </source>
</evidence>
<keyword evidence="5 6" id="KW-0539">Nucleus</keyword>
<evidence type="ECO:0000259" key="8">
    <source>
        <dbReference type="PROSITE" id="PS50006"/>
    </source>
</evidence>
<feature type="compositionally biased region" description="Acidic residues" evidence="7">
    <location>
        <begin position="313"/>
        <end position="325"/>
    </location>
</feature>
<dbReference type="Pfam" id="PF00498">
    <property type="entry name" value="FHA"/>
    <property type="match status" value="1"/>
</dbReference>
<keyword evidence="3 6" id="KW-0238">DNA-binding</keyword>
<dbReference type="Gene3D" id="1.10.10.10">
    <property type="entry name" value="Winged helix-like DNA-binding domain superfamily/Winged helix DNA-binding domain"/>
    <property type="match status" value="1"/>
</dbReference>
<dbReference type="GO" id="GO:0000978">
    <property type="term" value="F:RNA polymerase II cis-regulatory region sequence-specific DNA binding"/>
    <property type="evidence" value="ECO:0007669"/>
    <property type="project" value="TreeGrafter"/>
</dbReference>
<evidence type="ECO:0000256" key="7">
    <source>
        <dbReference type="SAM" id="MobiDB-lite"/>
    </source>
</evidence>
<evidence type="ECO:0000256" key="3">
    <source>
        <dbReference type="ARBA" id="ARBA00023125"/>
    </source>
</evidence>
<dbReference type="GO" id="GO:0005634">
    <property type="term" value="C:nucleus"/>
    <property type="evidence" value="ECO:0007669"/>
    <property type="project" value="UniProtKB-SubCell"/>
</dbReference>
<dbReference type="InterPro" id="IPR001766">
    <property type="entry name" value="Fork_head_dom"/>
</dbReference>
<dbReference type="PROSITE" id="PS00658">
    <property type="entry name" value="FORK_HEAD_2"/>
    <property type="match status" value="1"/>
</dbReference>
<feature type="domain" description="Fork-head" evidence="9">
    <location>
        <begin position="193"/>
        <end position="287"/>
    </location>
</feature>
<dbReference type="SMART" id="SM00240">
    <property type="entry name" value="FHA"/>
    <property type="match status" value="1"/>
</dbReference>
<keyword evidence="11" id="KW-1185">Reference proteome</keyword>
<dbReference type="PROSITE" id="PS00657">
    <property type="entry name" value="FORK_HEAD_1"/>
    <property type="match status" value="1"/>
</dbReference>
<comment type="caution">
    <text evidence="10">The sequence shown here is derived from an EMBL/GenBank/DDBJ whole genome shotgun (WGS) entry which is preliminary data.</text>
</comment>
<feature type="region of interest" description="Disordered" evidence="7">
    <location>
        <begin position="434"/>
        <end position="456"/>
    </location>
</feature>
<dbReference type="GO" id="GO:0000981">
    <property type="term" value="F:DNA-binding transcription factor activity, RNA polymerase II-specific"/>
    <property type="evidence" value="ECO:0007669"/>
    <property type="project" value="TreeGrafter"/>
</dbReference>
<dbReference type="SUPFAM" id="SSF46785">
    <property type="entry name" value="Winged helix' DNA-binding domain"/>
    <property type="match status" value="1"/>
</dbReference>
<name>A0AAN7D4B5_9FUNG</name>
<keyword evidence="2" id="KW-0805">Transcription regulation</keyword>
<dbReference type="PANTHER" id="PTHR45881">
    <property type="entry name" value="CHECKPOINT SUPPRESSOR 1-LIKE, ISOFORM A-RELATED"/>
    <property type="match status" value="1"/>
</dbReference>
<dbReference type="PROSITE" id="PS50006">
    <property type="entry name" value="FHA_DOMAIN"/>
    <property type="match status" value="1"/>
</dbReference>
<dbReference type="InterPro" id="IPR036388">
    <property type="entry name" value="WH-like_DNA-bd_sf"/>
</dbReference>
<evidence type="ECO:0000259" key="9">
    <source>
        <dbReference type="PROSITE" id="PS50039"/>
    </source>
</evidence>
<dbReference type="InterPro" id="IPR036390">
    <property type="entry name" value="WH_DNA-bd_sf"/>
</dbReference>
<protein>
    <submittedName>
        <fullName evidence="10">Uncharacterized protein</fullName>
    </submittedName>
</protein>
<dbReference type="SMART" id="SM00339">
    <property type="entry name" value="FH"/>
    <property type="match status" value="1"/>
</dbReference>
<feature type="compositionally biased region" description="Low complexity" evidence="7">
    <location>
        <begin position="375"/>
        <end position="392"/>
    </location>
</feature>
<feature type="domain" description="FHA" evidence="8">
    <location>
        <begin position="45"/>
        <end position="100"/>
    </location>
</feature>
<keyword evidence="4" id="KW-0804">Transcription</keyword>
<feature type="compositionally biased region" description="Polar residues" evidence="7">
    <location>
        <begin position="437"/>
        <end position="456"/>
    </location>
</feature>
<comment type="subcellular location">
    <subcellularLocation>
        <location evidence="1 6">Nucleus</location>
    </subcellularLocation>
</comment>
<feature type="compositionally biased region" description="Polar residues" evidence="7">
    <location>
        <begin position="288"/>
        <end position="298"/>
    </location>
</feature>
<dbReference type="FunFam" id="1.10.10.10:FF:000030">
    <property type="entry name" value="Forkhead box protein K2"/>
    <property type="match status" value="1"/>
</dbReference>
<feature type="region of interest" description="Disordered" evidence="7">
    <location>
        <begin position="356"/>
        <end position="400"/>
    </location>
</feature>
<dbReference type="CDD" id="cd00059">
    <property type="entry name" value="FH_FOX"/>
    <property type="match status" value="1"/>
</dbReference>
<evidence type="ECO:0000313" key="10">
    <source>
        <dbReference type="EMBL" id="KAK4510498.1"/>
    </source>
</evidence>
<dbReference type="EMBL" id="JASEJX010000033">
    <property type="protein sequence ID" value="KAK4510498.1"/>
    <property type="molecule type" value="Genomic_DNA"/>
</dbReference>
<feature type="region of interest" description="Disordered" evidence="7">
    <location>
        <begin position="286"/>
        <end position="325"/>
    </location>
</feature>
<dbReference type="InterPro" id="IPR000253">
    <property type="entry name" value="FHA_dom"/>
</dbReference>
<evidence type="ECO:0000256" key="5">
    <source>
        <dbReference type="ARBA" id="ARBA00023242"/>
    </source>
</evidence>
<dbReference type="Gene3D" id="2.60.200.20">
    <property type="match status" value="1"/>
</dbReference>
<dbReference type="PROSITE" id="PS50039">
    <property type="entry name" value="FORK_HEAD_3"/>
    <property type="match status" value="1"/>
</dbReference>